<evidence type="ECO:0000256" key="2">
    <source>
        <dbReference type="SAM" id="MobiDB-lite"/>
    </source>
</evidence>
<dbReference type="InterPro" id="IPR008978">
    <property type="entry name" value="HSP20-like_chaperone"/>
</dbReference>
<keyword evidence="5" id="KW-1185">Reference proteome</keyword>
<evidence type="ECO:0000313" key="4">
    <source>
        <dbReference type="EnsemblPlants" id="TuG1812G0200000807.01.T01"/>
    </source>
</evidence>
<dbReference type="InterPro" id="IPR002068">
    <property type="entry name" value="A-crystallin/Hsp20_dom"/>
</dbReference>
<evidence type="ECO:0000313" key="5">
    <source>
        <dbReference type="Proteomes" id="UP000015106"/>
    </source>
</evidence>
<dbReference type="Proteomes" id="UP000015106">
    <property type="component" value="Chromosome 2"/>
</dbReference>
<organism evidence="4 5">
    <name type="scientific">Triticum urartu</name>
    <name type="common">Red wild einkorn</name>
    <name type="synonym">Crithodium urartu</name>
    <dbReference type="NCBI Taxonomy" id="4572"/>
    <lineage>
        <taxon>Eukaryota</taxon>
        <taxon>Viridiplantae</taxon>
        <taxon>Streptophyta</taxon>
        <taxon>Embryophyta</taxon>
        <taxon>Tracheophyta</taxon>
        <taxon>Spermatophyta</taxon>
        <taxon>Magnoliopsida</taxon>
        <taxon>Liliopsida</taxon>
        <taxon>Poales</taxon>
        <taxon>Poaceae</taxon>
        <taxon>BOP clade</taxon>
        <taxon>Pooideae</taxon>
        <taxon>Triticodae</taxon>
        <taxon>Triticeae</taxon>
        <taxon>Triticinae</taxon>
        <taxon>Triticum</taxon>
    </lineage>
</organism>
<dbReference type="AlphaFoldDB" id="A0A8R7P9W6"/>
<reference evidence="4" key="3">
    <citation type="submission" date="2022-06" db="UniProtKB">
        <authorList>
            <consortium name="EnsemblPlants"/>
        </authorList>
    </citation>
    <scope>IDENTIFICATION</scope>
</reference>
<dbReference type="CDD" id="cd06464">
    <property type="entry name" value="ACD_sHsps-like"/>
    <property type="match status" value="1"/>
</dbReference>
<reference evidence="4" key="2">
    <citation type="submission" date="2018-03" db="EMBL/GenBank/DDBJ databases">
        <title>The Triticum urartu genome reveals the dynamic nature of wheat genome evolution.</title>
        <authorList>
            <person name="Ling H."/>
            <person name="Ma B."/>
            <person name="Shi X."/>
            <person name="Liu H."/>
            <person name="Dong L."/>
            <person name="Sun H."/>
            <person name="Cao Y."/>
            <person name="Gao Q."/>
            <person name="Zheng S."/>
            <person name="Li Y."/>
            <person name="Yu Y."/>
            <person name="Du H."/>
            <person name="Qi M."/>
            <person name="Li Y."/>
            <person name="Yu H."/>
            <person name="Cui Y."/>
            <person name="Wang N."/>
            <person name="Chen C."/>
            <person name="Wu H."/>
            <person name="Zhao Y."/>
            <person name="Zhang J."/>
            <person name="Li Y."/>
            <person name="Zhou W."/>
            <person name="Zhang B."/>
            <person name="Hu W."/>
            <person name="Eijk M."/>
            <person name="Tang J."/>
            <person name="Witsenboer H."/>
            <person name="Zhao S."/>
            <person name="Li Z."/>
            <person name="Zhang A."/>
            <person name="Wang D."/>
            <person name="Liang C."/>
        </authorList>
    </citation>
    <scope>NUCLEOTIDE SEQUENCE [LARGE SCALE GENOMIC DNA]</scope>
    <source>
        <strain evidence="4">cv. G1812</strain>
    </source>
</reference>
<dbReference type="SUPFAM" id="SSF49764">
    <property type="entry name" value="HSP20-like chaperones"/>
    <property type="match status" value="1"/>
</dbReference>
<evidence type="ECO:0000256" key="1">
    <source>
        <dbReference type="PROSITE-ProRule" id="PRU00285"/>
    </source>
</evidence>
<comment type="similarity">
    <text evidence="1">Belongs to the small heat shock protein (HSP20) family.</text>
</comment>
<sequence>MDLDLALQETRPAVAGEDFAFTTTETDDAFLVLAHLPGYDKDAIEVRVGDGGREIRVDVAARKDGAGLAVEAARAGTRLRVAHRRAVEGFRRVFDVPAGVDVGRVSVGFEEDDELLVIILPKLRQPQASPPDDEARVDVESTDDYECASSDGTEVELDDGWSSASLELEQEEWVDV</sequence>
<dbReference type="Gene3D" id="2.60.40.790">
    <property type="match status" value="1"/>
</dbReference>
<name>A0A8R7P9W6_TRIUA</name>
<proteinExistence type="inferred from homology"/>
<feature type="domain" description="SHSP" evidence="3">
    <location>
        <begin position="10"/>
        <end position="140"/>
    </location>
</feature>
<evidence type="ECO:0000259" key="3">
    <source>
        <dbReference type="PROSITE" id="PS01031"/>
    </source>
</evidence>
<dbReference type="PROSITE" id="PS01031">
    <property type="entry name" value="SHSP"/>
    <property type="match status" value="1"/>
</dbReference>
<dbReference type="EnsemblPlants" id="TuG1812G0200000807.01.T01">
    <property type="protein sequence ID" value="TuG1812G0200000807.01.T01"/>
    <property type="gene ID" value="TuG1812G0200000807.01"/>
</dbReference>
<protein>
    <recommendedName>
        <fullName evidence="3">SHSP domain-containing protein</fullName>
    </recommendedName>
</protein>
<dbReference type="Gramene" id="TuG1812G0200000807.01.T01">
    <property type="protein sequence ID" value="TuG1812G0200000807.01.T01"/>
    <property type="gene ID" value="TuG1812G0200000807.01"/>
</dbReference>
<accession>A0A8R7P9W6</accession>
<reference evidence="5" key="1">
    <citation type="journal article" date="2013" name="Nature">
        <title>Draft genome of the wheat A-genome progenitor Triticum urartu.</title>
        <authorList>
            <person name="Ling H.Q."/>
            <person name="Zhao S."/>
            <person name="Liu D."/>
            <person name="Wang J."/>
            <person name="Sun H."/>
            <person name="Zhang C."/>
            <person name="Fan H."/>
            <person name="Li D."/>
            <person name="Dong L."/>
            <person name="Tao Y."/>
            <person name="Gao C."/>
            <person name="Wu H."/>
            <person name="Li Y."/>
            <person name="Cui Y."/>
            <person name="Guo X."/>
            <person name="Zheng S."/>
            <person name="Wang B."/>
            <person name="Yu K."/>
            <person name="Liang Q."/>
            <person name="Yang W."/>
            <person name="Lou X."/>
            <person name="Chen J."/>
            <person name="Feng M."/>
            <person name="Jian J."/>
            <person name="Zhang X."/>
            <person name="Luo G."/>
            <person name="Jiang Y."/>
            <person name="Liu J."/>
            <person name="Wang Z."/>
            <person name="Sha Y."/>
            <person name="Zhang B."/>
            <person name="Wu H."/>
            <person name="Tang D."/>
            <person name="Shen Q."/>
            <person name="Xue P."/>
            <person name="Zou S."/>
            <person name="Wang X."/>
            <person name="Liu X."/>
            <person name="Wang F."/>
            <person name="Yang Y."/>
            <person name="An X."/>
            <person name="Dong Z."/>
            <person name="Zhang K."/>
            <person name="Zhang X."/>
            <person name="Luo M.C."/>
            <person name="Dvorak J."/>
            <person name="Tong Y."/>
            <person name="Wang J."/>
            <person name="Yang H."/>
            <person name="Li Z."/>
            <person name="Wang D."/>
            <person name="Zhang A."/>
            <person name="Wang J."/>
        </authorList>
    </citation>
    <scope>NUCLEOTIDE SEQUENCE</scope>
    <source>
        <strain evidence="5">cv. G1812</strain>
    </source>
</reference>
<feature type="region of interest" description="Disordered" evidence="2">
    <location>
        <begin position="127"/>
        <end position="176"/>
    </location>
</feature>